<protein>
    <submittedName>
        <fullName evidence="2">Uncharacterized protein</fullName>
    </submittedName>
</protein>
<evidence type="ECO:0000313" key="2">
    <source>
        <dbReference type="EMBL" id="KAG5610310.1"/>
    </source>
</evidence>
<sequence>MKARGSPSLLGESLKGKDQVSGEREQSAYCRIVLQSSTMSPNDTGHDHIEGWCKMATKYTKSCKYKTTHVFLACSRERSRNQDR</sequence>
<name>A0A9J5ZHN2_SOLCO</name>
<evidence type="ECO:0000313" key="3">
    <source>
        <dbReference type="Proteomes" id="UP000824120"/>
    </source>
</evidence>
<dbReference type="AlphaFoldDB" id="A0A9J5ZHN2"/>
<accession>A0A9J5ZHN2</accession>
<dbReference type="Proteomes" id="UP000824120">
    <property type="component" value="Chromosome 4"/>
</dbReference>
<proteinExistence type="predicted"/>
<evidence type="ECO:0000256" key="1">
    <source>
        <dbReference type="SAM" id="MobiDB-lite"/>
    </source>
</evidence>
<comment type="caution">
    <text evidence="2">The sequence shown here is derived from an EMBL/GenBank/DDBJ whole genome shotgun (WGS) entry which is preliminary data.</text>
</comment>
<organism evidence="2 3">
    <name type="scientific">Solanum commersonii</name>
    <name type="common">Commerson's wild potato</name>
    <name type="synonym">Commerson's nightshade</name>
    <dbReference type="NCBI Taxonomy" id="4109"/>
    <lineage>
        <taxon>Eukaryota</taxon>
        <taxon>Viridiplantae</taxon>
        <taxon>Streptophyta</taxon>
        <taxon>Embryophyta</taxon>
        <taxon>Tracheophyta</taxon>
        <taxon>Spermatophyta</taxon>
        <taxon>Magnoliopsida</taxon>
        <taxon>eudicotyledons</taxon>
        <taxon>Gunneridae</taxon>
        <taxon>Pentapetalae</taxon>
        <taxon>asterids</taxon>
        <taxon>lamiids</taxon>
        <taxon>Solanales</taxon>
        <taxon>Solanaceae</taxon>
        <taxon>Solanoideae</taxon>
        <taxon>Solaneae</taxon>
        <taxon>Solanum</taxon>
    </lineage>
</organism>
<keyword evidence="3" id="KW-1185">Reference proteome</keyword>
<dbReference type="EMBL" id="JACXVP010000004">
    <property type="protein sequence ID" value="KAG5610310.1"/>
    <property type="molecule type" value="Genomic_DNA"/>
</dbReference>
<feature type="compositionally biased region" description="Basic and acidic residues" evidence="1">
    <location>
        <begin position="14"/>
        <end position="23"/>
    </location>
</feature>
<reference evidence="2 3" key="1">
    <citation type="submission" date="2020-09" db="EMBL/GenBank/DDBJ databases">
        <title>De no assembly of potato wild relative species, Solanum commersonii.</title>
        <authorList>
            <person name="Cho K."/>
        </authorList>
    </citation>
    <scope>NUCLEOTIDE SEQUENCE [LARGE SCALE GENOMIC DNA]</scope>
    <source>
        <strain evidence="2">LZ3.2</strain>
        <tissue evidence="2">Leaf</tissue>
    </source>
</reference>
<feature type="region of interest" description="Disordered" evidence="1">
    <location>
        <begin position="1"/>
        <end position="23"/>
    </location>
</feature>
<gene>
    <name evidence="2" type="ORF">H5410_021591</name>
</gene>